<keyword evidence="2" id="KW-0809">Transit peptide</keyword>
<evidence type="ECO:0000256" key="2">
    <source>
        <dbReference type="ARBA" id="ARBA00022946"/>
    </source>
</evidence>
<name>A0A7S1TCA0_9RHOD</name>
<proteinExistence type="inferred from homology"/>
<dbReference type="GO" id="GO:0003676">
    <property type="term" value="F:nucleic acid binding"/>
    <property type="evidence" value="ECO:0007669"/>
    <property type="project" value="InterPro"/>
</dbReference>
<dbReference type="InterPro" id="IPR038538">
    <property type="entry name" value="MTERF_sf"/>
</dbReference>
<comment type="similarity">
    <text evidence="1">Belongs to the mTERF family.</text>
</comment>
<gene>
    <name evidence="3" type="ORF">CCAE0312_LOCUS4262</name>
</gene>
<dbReference type="InterPro" id="IPR003690">
    <property type="entry name" value="MTERF"/>
</dbReference>
<evidence type="ECO:0000313" key="3">
    <source>
        <dbReference type="EMBL" id="CAD9232181.1"/>
    </source>
</evidence>
<dbReference type="Pfam" id="PF02536">
    <property type="entry name" value="mTERF"/>
    <property type="match status" value="1"/>
</dbReference>
<dbReference type="Gene3D" id="1.25.70.10">
    <property type="entry name" value="Transcription termination factor 3, mitochondrial"/>
    <property type="match status" value="1"/>
</dbReference>
<dbReference type="EMBL" id="HBGH01007777">
    <property type="protein sequence ID" value="CAD9232181.1"/>
    <property type="molecule type" value="Transcribed_RNA"/>
</dbReference>
<reference evidence="3" key="1">
    <citation type="submission" date="2021-01" db="EMBL/GenBank/DDBJ databases">
        <authorList>
            <person name="Corre E."/>
            <person name="Pelletier E."/>
            <person name="Niang G."/>
            <person name="Scheremetjew M."/>
            <person name="Finn R."/>
            <person name="Kale V."/>
            <person name="Holt S."/>
            <person name="Cochrane G."/>
            <person name="Meng A."/>
            <person name="Brown T."/>
            <person name="Cohen L."/>
        </authorList>
    </citation>
    <scope>NUCLEOTIDE SEQUENCE</scope>
    <source>
        <strain evidence="3">SAG 36.94</strain>
    </source>
</reference>
<dbReference type="AlphaFoldDB" id="A0A7S1TCA0"/>
<dbReference type="SMART" id="SM00733">
    <property type="entry name" value="Mterf"/>
    <property type="match status" value="2"/>
</dbReference>
<sequence length="324" mass="36930">MRSRVGWNWVRNGEVLRRLRGLAGRKKRGRNEELVIGLGVDPAEARGVVEKVGAPVDKRHVRRVTQLLQQHPFCVRHRGRHLGRLITEFPSLLRMPIEDLVSLGQYLRETDLTSRSGTVFEVLRRYPPILGLSVENDLKPRVQNLSSRFHWDPPTLAATLRKQPSILAVREEDVNEGVQHLTSGHIGWHITYSKCRDNPAASWLLEAHPGIFYAGVERVLKGTIEELQTRFYAIGDENIGEKLWVYLRRMNTTITPALVTKTPGFRLQLRPTLQTWTVDNPGHRISIDAARFISSQRFGADSNENAFSDDLSHLDMDERSTSAR</sequence>
<accession>A0A7S1TCA0</accession>
<evidence type="ECO:0000256" key="1">
    <source>
        <dbReference type="ARBA" id="ARBA00007692"/>
    </source>
</evidence>
<organism evidence="3">
    <name type="scientific">Compsopogon caeruleus</name>
    <dbReference type="NCBI Taxonomy" id="31354"/>
    <lineage>
        <taxon>Eukaryota</taxon>
        <taxon>Rhodophyta</taxon>
        <taxon>Compsopogonophyceae</taxon>
        <taxon>Compsopogonales</taxon>
        <taxon>Compsopogonaceae</taxon>
        <taxon>Compsopogon</taxon>
    </lineage>
</organism>
<protein>
    <submittedName>
        <fullName evidence="3">Uncharacterized protein</fullName>
    </submittedName>
</protein>